<name>A0A383DXW7_9ZZZZ</name>
<dbReference type="EMBL" id="UINC01220925">
    <property type="protein sequence ID" value="SVE49050.1"/>
    <property type="molecule type" value="Genomic_DNA"/>
</dbReference>
<protein>
    <submittedName>
        <fullName evidence="2">Uncharacterized protein</fullName>
    </submittedName>
</protein>
<gene>
    <name evidence="2" type="ORF">METZ01_LOCUS501904</name>
</gene>
<sequence length="64" mass="7499">REMADILISIEAENRHELECKLNNLQKRMDDDSKSLNNMHNVQNAYIHAPLNSRHSISRLEQLT</sequence>
<dbReference type="AlphaFoldDB" id="A0A383DXW7"/>
<evidence type="ECO:0000256" key="1">
    <source>
        <dbReference type="SAM" id="Coils"/>
    </source>
</evidence>
<proteinExistence type="predicted"/>
<organism evidence="2">
    <name type="scientific">marine metagenome</name>
    <dbReference type="NCBI Taxonomy" id="408172"/>
    <lineage>
        <taxon>unclassified sequences</taxon>
        <taxon>metagenomes</taxon>
        <taxon>ecological metagenomes</taxon>
    </lineage>
</organism>
<keyword evidence="1" id="KW-0175">Coiled coil</keyword>
<evidence type="ECO:0000313" key="2">
    <source>
        <dbReference type="EMBL" id="SVE49050.1"/>
    </source>
</evidence>
<reference evidence="2" key="1">
    <citation type="submission" date="2018-05" db="EMBL/GenBank/DDBJ databases">
        <authorList>
            <person name="Lanie J.A."/>
            <person name="Ng W.-L."/>
            <person name="Kazmierczak K.M."/>
            <person name="Andrzejewski T.M."/>
            <person name="Davidsen T.M."/>
            <person name="Wayne K.J."/>
            <person name="Tettelin H."/>
            <person name="Glass J.I."/>
            <person name="Rusch D."/>
            <person name="Podicherti R."/>
            <person name="Tsui H.-C.T."/>
            <person name="Winkler M.E."/>
        </authorList>
    </citation>
    <scope>NUCLEOTIDE SEQUENCE</scope>
</reference>
<feature type="non-terminal residue" evidence="2">
    <location>
        <position position="1"/>
    </location>
</feature>
<feature type="coiled-coil region" evidence="1">
    <location>
        <begin position="8"/>
        <end position="35"/>
    </location>
</feature>
<accession>A0A383DXW7</accession>